<organism evidence="3 4">
    <name type="scientific">Linum trigynum</name>
    <dbReference type="NCBI Taxonomy" id="586398"/>
    <lineage>
        <taxon>Eukaryota</taxon>
        <taxon>Viridiplantae</taxon>
        <taxon>Streptophyta</taxon>
        <taxon>Embryophyta</taxon>
        <taxon>Tracheophyta</taxon>
        <taxon>Spermatophyta</taxon>
        <taxon>Magnoliopsida</taxon>
        <taxon>eudicotyledons</taxon>
        <taxon>Gunneridae</taxon>
        <taxon>Pentapetalae</taxon>
        <taxon>rosids</taxon>
        <taxon>fabids</taxon>
        <taxon>Malpighiales</taxon>
        <taxon>Linaceae</taxon>
        <taxon>Linum</taxon>
    </lineage>
</organism>
<feature type="transmembrane region" description="Helical" evidence="1">
    <location>
        <begin position="64"/>
        <end position="86"/>
    </location>
</feature>
<keyword evidence="1" id="KW-1133">Transmembrane helix</keyword>
<proteinExistence type="predicted"/>
<gene>
    <name evidence="3" type="ORF">LTRI10_LOCUS21239</name>
</gene>
<dbReference type="EMBL" id="OZ034817">
    <property type="protein sequence ID" value="CAL1379739.1"/>
    <property type="molecule type" value="Genomic_DNA"/>
</dbReference>
<feature type="chain" id="PRO_5043494789" evidence="2">
    <location>
        <begin position="24"/>
        <end position="87"/>
    </location>
</feature>
<name>A0AAV2E1T8_9ROSI</name>
<dbReference type="Proteomes" id="UP001497516">
    <property type="component" value="Chromosome 4"/>
</dbReference>
<sequence>MEMKKVACAAVIFAAASMSAVLADELAPAAAPSLDVVAGGPAAGGPAAGGPAAGPAAEAAAKSAAVVGSVPFVAVSLMSTLVAYLLP</sequence>
<dbReference type="AlphaFoldDB" id="A0AAV2E1T8"/>
<keyword evidence="1" id="KW-0472">Membrane</keyword>
<evidence type="ECO:0000313" key="3">
    <source>
        <dbReference type="EMBL" id="CAL1379739.1"/>
    </source>
</evidence>
<feature type="signal peptide" evidence="2">
    <location>
        <begin position="1"/>
        <end position="23"/>
    </location>
</feature>
<keyword evidence="1" id="KW-0812">Transmembrane</keyword>
<reference evidence="3 4" key="1">
    <citation type="submission" date="2024-04" db="EMBL/GenBank/DDBJ databases">
        <authorList>
            <person name="Fracassetti M."/>
        </authorList>
    </citation>
    <scope>NUCLEOTIDE SEQUENCE [LARGE SCALE GENOMIC DNA]</scope>
</reference>
<evidence type="ECO:0000256" key="2">
    <source>
        <dbReference type="SAM" id="SignalP"/>
    </source>
</evidence>
<keyword evidence="4" id="KW-1185">Reference proteome</keyword>
<evidence type="ECO:0000313" key="4">
    <source>
        <dbReference type="Proteomes" id="UP001497516"/>
    </source>
</evidence>
<evidence type="ECO:0000256" key="1">
    <source>
        <dbReference type="SAM" id="Phobius"/>
    </source>
</evidence>
<keyword evidence="2" id="KW-0732">Signal</keyword>
<protein>
    <submittedName>
        <fullName evidence="3">Uncharacterized protein</fullName>
    </submittedName>
</protein>
<accession>A0AAV2E1T8</accession>